<organism evidence="2 3">
    <name type="scientific">candidate division CSSED10-310 bacterium</name>
    <dbReference type="NCBI Taxonomy" id="2855610"/>
    <lineage>
        <taxon>Bacteria</taxon>
        <taxon>Bacteria division CSSED10-310</taxon>
    </lineage>
</organism>
<dbReference type="SUPFAM" id="SSF88713">
    <property type="entry name" value="Glycoside hydrolase/deacetylase"/>
    <property type="match status" value="1"/>
</dbReference>
<reference evidence="2 3" key="1">
    <citation type="submission" date="2024-09" db="EMBL/GenBank/DDBJ databases">
        <title>Laminarin stimulates single cell rates of sulfate reduction while oxygen inhibits transcriptomic activity in coastal marine sediment.</title>
        <authorList>
            <person name="Lindsay M."/>
            <person name="Orcutt B."/>
            <person name="Emerson D."/>
            <person name="Stepanauskas R."/>
            <person name="D'Angelo T."/>
        </authorList>
    </citation>
    <scope>NUCLEOTIDE SEQUENCE [LARGE SCALE GENOMIC DNA]</scope>
    <source>
        <strain evidence="2">SAG AM-311-K15</strain>
    </source>
</reference>
<dbReference type="EMBL" id="JBHPBY010000014">
    <property type="protein sequence ID" value="MFC1848953.1"/>
    <property type="molecule type" value="Genomic_DNA"/>
</dbReference>
<dbReference type="PANTHER" id="PTHR30105">
    <property type="entry name" value="UNCHARACTERIZED YIBQ-RELATED"/>
    <property type="match status" value="1"/>
</dbReference>
<evidence type="ECO:0000313" key="3">
    <source>
        <dbReference type="Proteomes" id="UP001594351"/>
    </source>
</evidence>
<dbReference type="Pfam" id="PF04748">
    <property type="entry name" value="Polysacc_deac_2"/>
    <property type="match status" value="1"/>
</dbReference>
<proteinExistence type="predicted"/>
<evidence type="ECO:0000313" key="2">
    <source>
        <dbReference type="EMBL" id="MFC1848953.1"/>
    </source>
</evidence>
<accession>A0ABV6YSA6</accession>
<name>A0ABV6YSA6_UNCC1</name>
<dbReference type="CDD" id="cd10936">
    <property type="entry name" value="CE4_DAC2"/>
    <property type="match status" value="1"/>
</dbReference>
<gene>
    <name evidence="2" type="ORF">ACFL27_01980</name>
</gene>
<dbReference type="Proteomes" id="UP001594351">
    <property type="component" value="Unassembled WGS sequence"/>
</dbReference>
<comment type="caution">
    <text evidence="2">The sequence shown here is derived from an EMBL/GenBank/DDBJ whole genome shotgun (WGS) entry which is preliminary data.</text>
</comment>
<protein>
    <submittedName>
        <fullName evidence="2">Divergent polysaccharide deacetylase family protein</fullName>
    </submittedName>
</protein>
<dbReference type="Gene3D" id="3.20.20.370">
    <property type="entry name" value="Glycoside hydrolase/deacetylase"/>
    <property type="match status" value="1"/>
</dbReference>
<keyword evidence="3" id="KW-1185">Reference proteome</keyword>
<evidence type="ECO:0000256" key="1">
    <source>
        <dbReference type="SAM" id="MobiDB-lite"/>
    </source>
</evidence>
<feature type="region of interest" description="Disordered" evidence="1">
    <location>
        <begin position="38"/>
        <end position="72"/>
    </location>
</feature>
<sequence>MNRIWILMASIVLCLVGLILLVDDFQAKRGYPPLFKSADSPVSERPLTKNHPDQKKATPPAKSLPTRVPRTPVSDAPVAKVRGAIILDDIGLDLSVAKELLEIEVPLCFSILPARQYSTQIAELAHRQGKVIMAHIPMEARNPEKMHSGLPWLLVGMNPSKIEKITLSILKQIKYAQGANNHTGSRFTTYKPGLEIFLSSLKRQGMFFIDSRTTVNTKAYEMAQSMGIPSAERNVFFDDRDDVTEIATQCDRFINYALREGQAIGIGHPKKNTITVLKKYIPIFKQKGITLVPVTDLLTPSITPEYLALKQAHHN</sequence>
<dbReference type="InterPro" id="IPR011330">
    <property type="entry name" value="Glyco_hydro/deAcase_b/a-brl"/>
</dbReference>
<feature type="compositionally biased region" description="Basic and acidic residues" evidence="1">
    <location>
        <begin position="46"/>
        <end position="56"/>
    </location>
</feature>
<dbReference type="InterPro" id="IPR006837">
    <property type="entry name" value="Divergent_DAC"/>
</dbReference>
<dbReference type="PANTHER" id="PTHR30105:SF2">
    <property type="entry name" value="DIVERGENT POLYSACCHARIDE DEACETYLASE SUPERFAMILY"/>
    <property type="match status" value="1"/>
</dbReference>